<reference evidence="2" key="1">
    <citation type="submission" date="2020-08" db="EMBL/GenBank/DDBJ databases">
        <title>Plant Genome Project.</title>
        <authorList>
            <person name="Zhang R.-G."/>
        </authorList>
    </citation>
    <scope>NUCLEOTIDE SEQUENCE</scope>
    <source>
        <strain evidence="2">WSP0</strain>
        <tissue evidence="2">Leaf</tissue>
    </source>
</reference>
<name>A0AAV6IEL8_9ERIC</name>
<dbReference type="Proteomes" id="UP000823749">
    <property type="component" value="Chromosome 11"/>
</dbReference>
<dbReference type="EMBL" id="JACTNZ010000011">
    <property type="protein sequence ID" value="KAG5525789.1"/>
    <property type="molecule type" value="Genomic_DNA"/>
</dbReference>
<dbReference type="AlphaFoldDB" id="A0AAV6IEL8"/>
<accession>A0AAV6IEL8</accession>
<sequence>MNNINEAQPVLAEVGNPGARGISGCLRVENPHPFGRREAVVDLSVRGSEAVGEAGEEAGGGQEEEEGEGPGGGVAQAVLGEGWSEELEGQEGAGREEGDSGGGGWDFGVPGEFSSLDVELPAVAAAGAISDTDACLEGVCLALRDILGNKKVAAAAVRPMSAAEEEKASCG</sequence>
<evidence type="ECO:0000313" key="2">
    <source>
        <dbReference type="EMBL" id="KAG5525789.1"/>
    </source>
</evidence>
<comment type="caution">
    <text evidence="2">The sequence shown here is derived from an EMBL/GenBank/DDBJ whole genome shotgun (WGS) entry which is preliminary data.</text>
</comment>
<feature type="region of interest" description="Disordered" evidence="1">
    <location>
        <begin position="49"/>
        <end position="107"/>
    </location>
</feature>
<evidence type="ECO:0000313" key="3">
    <source>
        <dbReference type="Proteomes" id="UP000823749"/>
    </source>
</evidence>
<protein>
    <submittedName>
        <fullName evidence="2">Uncharacterized protein</fullName>
    </submittedName>
</protein>
<evidence type="ECO:0000256" key="1">
    <source>
        <dbReference type="SAM" id="MobiDB-lite"/>
    </source>
</evidence>
<proteinExistence type="predicted"/>
<keyword evidence="3" id="KW-1185">Reference proteome</keyword>
<organism evidence="2 3">
    <name type="scientific">Rhododendron griersonianum</name>
    <dbReference type="NCBI Taxonomy" id="479676"/>
    <lineage>
        <taxon>Eukaryota</taxon>
        <taxon>Viridiplantae</taxon>
        <taxon>Streptophyta</taxon>
        <taxon>Embryophyta</taxon>
        <taxon>Tracheophyta</taxon>
        <taxon>Spermatophyta</taxon>
        <taxon>Magnoliopsida</taxon>
        <taxon>eudicotyledons</taxon>
        <taxon>Gunneridae</taxon>
        <taxon>Pentapetalae</taxon>
        <taxon>asterids</taxon>
        <taxon>Ericales</taxon>
        <taxon>Ericaceae</taxon>
        <taxon>Ericoideae</taxon>
        <taxon>Rhodoreae</taxon>
        <taxon>Rhododendron</taxon>
    </lineage>
</organism>
<gene>
    <name evidence="2" type="ORF">RHGRI_032170</name>
</gene>